<dbReference type="RefSeq" id="WP_189260061.1">
    <property type="nucleotide sequence ID" value="NZ_BMRE01000113.1"/>
</dbReference>
<dbReference type="PANTHER" id="PTHR31650">
    <property type="entry name" value="O-ACYLTRANSFERASE (WSD1-LIKE) FAMILY PROTEIN"/>
    <property type="match status" value="1"/>
</dbReference>
<protein>
    <recommendedName>
        <fullName evidence="1">O-acyltransferase WSD1 C-terminal domain-containing protein</fullName>
    </recommendedName>
</protein>
<dbReference type="Pfam" id="PF06974">
    <property type="entry name" value="WS_DGAT_C"/>
    <property type="match status" value="1"/>
</dbReference>
<dbReference type="InterPro" id="IPR045034">
    <property type="entry name" value="O-acyltransferase_WSD1-like"/>
</dbReference>
<proteinExistence type="predicted"/>
<gene>
    <name evidence="2" type="ORF">GCM10010178_91570</name>
</gene>
<dbReference type="InterPro" id="IPR009721">
    <property type="entry name" value="O-acyltransferase_WSD1_C"/>
</dbReference>
<dbReference type="PANTHER" id="PTHR31650:SF1">
    <property type="entry name" value="WAX ESTER SYNTHASE_DIACYLGLYCEROL ACYLTRANSFERASE 4-RELATED"/>
    <property type="match status" value="1"/>
</dbReference>
<comment type="caution">
    <text evidence="2">The sequence shown here is derived from an EMBL/GenBank/DDBJ whole genome shotgun (WGS) entry which is preliminary data.</text>
</comment>
<evidence type="ECO:0000313" key="3">
    <source>
        <dbReference type="Proteomes" id="UP000649573"/>
    </source>
</evidence>
<feature type="domain" description="O-acyltransferase WSD1 C-terminal" evidence="1">
    <location>
        <begin position="127"/>
        <end position="272"/>
    </location>
</feature>
<name>A0ABQ2VKR9_9PSEU</name>
<reference evidence="3" key="1">
    <citation type="journal article" date="2019" name="Int. J. Syst. Evol. Microbiol.">
        <title>The Global Catalogue of Microorganisms (GCM) 10K type strain sequencing project: providing services to taxonomists for standard genome sequencing and annotation.</title>
        <authorList>
            <consortium name="The Broad Institute Genomics Platform"/>
            <consortium name="The Broad Institute Genome Sequencing Center for Infectious Disease"/>
            <person name="Wu L."/>
            <person name="Ma J."/>
        </authorList>
    </citation>
    <scope>NUCLEOTIDE SEQUENCE [LARGE SCALE GENOMIC DNA]</scope>
    <source>
        <strain evidence="3">JCM 3296</strain>
    </source>
</reference>
<dbReference type="EMBL" id="BMRE01000113">
    <property type="protein sequence ID" value="GGU87454.1"/>
    <property type="molecule type" value="Genomic_DNA"/>
</dbReference>
<evidence type="ECO:0000313" key="2">
    <source>
        <dbReference type="EMBL" id="GGU87454.1"/>
    </source>
</evidence>
<accession>A0ABQ2VKR9</accession>
<sequence>MAVPGLADLIGQFADTLPTLLTTVRTAAQISADIGAHLRILSGPTALSAPTNTTRPPARRLEMVRLRTADVTAIRRRHGGTTHDVLLTLLAGALHTWLDSHGQSAHRNIRALVPVAQHTRARDANTGNRLSGYLCTLPVAEPDPLHRLRLVRTEMDRNKAAGPHRGPGAFPVVAGLFPHAVHHVVTPLLAAQVNRLFDLVATAVRLPARLPGLGGTPVSEIYPLAPLAPGYALAVAFTHDPRHVHITLTTDPHALDGVDKLTEALHSGLTELLHATTS</sequence>
<evidence type="ECO:0000259" key="1">
    <source>
        <dbReference type="Pfam" id="PF06974"/>
    </source>
</evidence>
<dbReference type="Proteomes" id="UP000649573">
    <property type="component" value="Unassembled WGS sequence"/>
</dbReference>
<keyword evidence="3" id="KW-1185">Reference proteome</keyword>
<organism evidence="2 3">
    <name type="scientific">Lentzea flava</name>
    <dbReference type="NCBI Taxonomy" id="103732"/>
    <lineage>
        <taxon>Bacteria</taxon>
        <taxon>Bacillati</taxon>
        <taxon>Actinomycetota</taxon>
        <taxon>Actinomycetes</taxon>
        <taxon>Pseudonocardiales</taxon>
        <taxon>Pseudonocardiaceae</taxon>
        <taxon>Lentzea</taxon>
    </lineage>
</organism>